<dbReference type="Pfam" id="PF22000">
    <property type="entry name" value="DUF6929"/>
    <property type="match status" value="1"/>
</dbReference>
<accession>A0ABS0IHN7</accession>
<evidence type="ECO:0000313" key="1">
    <source>
        <dbReference type="EMBL" id="MBF9237871.1"/>
    </source>
</evidence>
<reference evidence="1 2" key="1">
    <citation type="submission" date="2020-11" db="EMBL/GenBank/DDBJ databases">
        <authorList>
            <person name="Kim M.K."/>
        </authorList>
    </citation>
    <scope>NUCLEOTIDE SEQUENCE [LARGE SCALE GENOMIC DNA]</scope>
    <source>
        <strain evidence="1 2">BT683</strain>
    </source>
</reference>
<sequence length="303" mass="31517">MTATILSENPIPGLPSASGIELIGPVAYVISDDAPFVYLLDAATLALLAQVRLFESAEFGTGRIPKSSKPDVEALTALTWPTGQAGVLVLGSGSTPTRQTGWFVPVSGVTPLRVNLAPLYELLRAQLPAGAVVNIEAAATTAAELLLFQRTVGKVEGALLFRLPLADCLQFLAGVGKAPTVKAPRQFPVPYINNRAAGFSGATFVQEQLFVTASVEDTEDAVLDGAVLGSFVGVVSGAAQQATFVRLAWPDGRPYLGKVEGIAVRRTLGPRHWEVLLVTDDDAGGSTAVVAEINTGEGPAGTK</sequence>
<dbReference type="Proteomes" id="UP000597617">
    <property type="component" value="Unassembled WGS sequence"/>
</dbReference>
<evidence type="ECO:0000313" key="2">
    <source>
        <dbReference type="Proteomes" id="UP000597617"/>
    </source>
</evidence>
<comment type="caution">
    <text evidence="1">The sequence shown here is derived from an EMBL/GenBank/DDBJ whole genome shotgun (WGS) entry which is preliminary data.</text>
</comment>
<proteinExistence type="predicted"/>
<name>A0ABS0IHN7_9BACT</name>
<dbReference type="RefSeq" id="WP_196282249.1">
    <property type="nucleotide sequence ID" value="NZ_JADQDQ010000004.1"/>
</dbReference>
<organism evidence="1 2">
    <name type="scientific">Hymenobacter jeongseonensis</name>
    <dbReference type="NCBI Taxonomy" id="2791027"/>
    <lineage>
        <taxon>Bacteria</taxon>
        <taxon>Pseudomonadati</taxon>
        <taxon>Bacteroidota</taxon>
        <taxon>Cytophagia</taxon>
        <taxon>Cytophagales</taxon>
        <taxon>Hymenobacteraceae</taxon>
        <taxon>Hymenobacter</taxon>
    </lineage>
</organism>
<keyword evidence="2" id="KW-1185">Reference proteome</keyword>
<protein>
    <submittedName>
        <fullName evidence="1">Uncharacterized protein</fullName>
    </submittedName>
</protein>
<dbReference type="EMBL" id="JADQDQ010000004">
    <property type="protein sequence ID" value="MBF9237871.1"/>
    <property type="molecule type" value="Genomic_DNA"/>
</dbReference>
<gene>
    <name evidence="1" type="ORF">I2I05_10740</name>
</gene>
<dbReference type="InterPro" id="IPR053851">
    <property type="entry name" value="DUF6929"/>
</dbReference>